<keyword evidence="4 6" id="KW-1133">Transmembrane helix</keyword>
<accession>A0ABX0JRS7</accession>
<keyword evidence="5 6" id="KW-0472">Membrane</keyword>
<feature type="transmembrane region" description="Helical" evidence="6">
    <location>
        <begin position="66"/>
        <end position="84"/>
    </location>
</feature>
<dbReference type="PANTHER" id="PTHR30238">
    <property type="entry name" value="MEMBRANE BOUND PREDICTED REDOX MODULATOR"/>
    <property type="match status" value="1"/>
</dbReference>
<gene>
    <name evidence="7" type="ORF">GOB93_12825</name>
</gene>
<dbReference type="InterPro" id="IPR022301">
    <property type="entry name" value="Integral_membrane_YjbE"/>
</dbReference>
<feature type="transmembrane region" description="Helical" evidence="6">
    <location>
        <begin position="137"/>
        <end position="161"/>
    </location>
</feature>
<evidence type="ECO:0000256" key="1">
    <source>
        <dbReference type="ARBA" id="ARBA00004141"/>
    </source>
</evidence>
<dbReference type="Proteomes" id="UP000635278">
    <property type="component" value="Unassembled WGS sequence"/>
</dbReference>
<evidence type="ECO:0000256" key="5">
    <source>
        <dbReference type="ARBA" id="ARBA00023136"/>
    </source>
</evidence>
<organism evidence="7 8">
    <name type="scientific">Acetobacter musti</name>
    <dbReference type="NCBI Taxonomy" id="864732"/>
    <lineage>
        <taxon>Bacteria</taxon>
        <taxon>Pseudomonadati</taxon>
        <taxon>Pseudomonadota</taxon>
        <taxon>Alphaproteobacteria</taxon>
        <taxon>Acetobacterales</taxon>
        <taxon>Acetobacteraceae</taxon>
        <taxon>Acetobacter</taxon>
    </lineage>
</organism>
<evidence type="ECO:0000256" key="4">
    <source>
        <dbReference type="ARBA" id="ARBA00022989"/>
    </source>
</evidence>
<dbReference type="InterPro" id="IPR005496">
    <property type="entry name" value="Integral_membrane_TerC"/>
</dbReference>
<feature type="transmembrane region" description="Helical" evidence="6">
    <location>
        <begin position="167"/>
        <end position="185"/>
    </location>
</feature>
<evidence type="ECO:0000313" key="8">
    <source>
        <dbReference type="Proteomes" id="UP000635278"/>
    </source>
</evidence>
<dbReference type="Pfam" id="PF03741">
    <property type="entry name" value="TerC"/>
    <property type="match status" value="1"/>
</dbReference>
<comment type="similarity">
    <text evidence="2">Belongs to the TerC family.</text>
</comment>
<keyword evidence="8" id="KW-1185">Reference proteome</keyword>
<dbReference type="PANTHER" id="PTHR30238:SF4">
    <property type="entry name" value="SLL1022 PROTEIN"/>
    <property type="match status" value="1"/>
</dbReference>
<reference evidence="7 8" key="1">
    <citation type="journal article" date="2020" name="Int. J. Syst. Evol. Microbiol.">
        <title>Novel acetic acid bacteria from cider fermentations: Acetobacter conturbans sp. nov. and Acetobacter fallax sp. nov.</title>
        <authorList>
            <person name="Sombolestani A.S."/>
            <person name="Cleenwerck I."/>
            <person name="Cnockaert M."/>
            <person name="Borremans W."/>
            <person name="Wieme A.D."/>
            <person name="De Vuyst L."/>
            <person name="Vandamme P."/>
        </authorList>
    </citation>
    <scope>NUCLEOTIDE SEQUENCE [LARGE SCALE GENOMIC DNA]</scope>
    <source>
        <strain evidence="7 8">LMG 30640</strain>
    </source>
</reference>
<name>A0ABX0JRS7_9PROT</name>
<evidence type="ECO:0000256" key="6">
    <source>
        <dbReference type="SAM" id="Phobius"/>
    </source>
</evidence>
<protein>
    <submittedName>
        <fullName evidence="7">YjbE family putative metal transport protein</fullName>
    </submittedName>
</protein>
<dbReference type="RefSeq" id="WP_173583912.1">
    <property type="nucleotide sequence ID" value="NZ_WOTB01000017.1"/>
</dbReference>
<evidence type="ECO:0000256" key="3">
    <source>
        <dbReference type="ARBA" id="ARBA00022692"/>
    </source>
</evidence>
<comment type="subcellular location">
    <subcellularLocation>
        <location evidence="1">Membrane</location>
        <topology evidence="1">Multi-pass membrane protein</topology>
    </subcellularLocation>
</comment>
<comment type="caution">
    <text evidence="7">The sequence shown here is derived from an EMBL/GenBank/DDBJ whole genome shotgun (WGS) entry which is preliminary data.</text>
</comment>
<dbReference type="NCBIfam" id="TIGR03717">
    <property type="entry name" value="R_switched_YjbE"/>
    <property type="match status" value="1"/>
</dbReference>
<proteinExistence type="inferred from homology"/>
<keyword evidence="3 6" id="KW-0812">Transmembrane</keyword>
<dbReference type="EMBL" id="WOTB01000017">
    <property type="protein sequence ID" value="NHN85519.1"/>
    <property type="molecule type" value="Genomic_DNA"/>
</dbReference>
<evidence type="ECO:0000313" key="7">
    <source>
        <dbReference type="EMBL" id="NHN85519.1"/>
    </source>
</evidence>
<evidence type="ECO:0000256" key="2">
    <source>
        <dbReference type="ARBA" id="ARBA00007511"/>
    </source>
</evidence>
<feature type="transmembrane region" description="Helical" evidence="6">
    <location>
        <begin position="6"/>
        <end position="31"/>
    </location>
</feature>
<sequence length="196" mass="20882">MLSLSSLTALLQVILIDITLAGDNAVVVGLAVRRLEAAQRRTAVFIGVGAAAVIRLALAVVATKMLAIIGLRLAGGLLLLWVCWKMYRELRRPEAHHEKDVQAPGALRSAITKIIIADLSMSLDNVLAVAGAAGKHIWVLISGLAISVMLMAVAATLIARLLDRFRWIAWIGLLVVLGVALELIWGGGHEVLDHVG</sequence>
<feature type="transmembrane region" description="Helical" evidence="6">
    <location>
        <begin position="43"/>
        <end position="60"/>
    </location>
</feature>